<keyword evidence="2" id="KW-1185">Reference proteome</keyword>
<dbReference type="EMBL" id="VCQT01000045">
    <property type="protein sequence ID" value="TMW11096.1"/>
    <property type="molecule type" value="Genomic_DNA"/>
</dbReference>
<reference evidence="1 2" key="1">
    <citation type="submission" date="2019-05" db="EMBL/GenBank/DDBJ databases">
        <title>Genome of Alcanivorax gelatiniphagus, an oil degrading marine bacteria.</title>
        <authorList>
            <person name="Kwon K.K."/>
        </authorList>
    </citation>
    <scope>NUCLEOTIDE SEQUENCE [LARGE SCALE GENOMIC DNA]</scope>
    <source>
        <strain evidence="1 2">MEBiC 08158</strain>
    </source>
</reference>
<proteinExistence type="predicted"/>
<dbReference type="RefSeq" id="WP_138773932.1">
    <property type="nucleotide sequence ID" value="NZ_JBHSSX010000143.1"/>
</dbReference>
<organism evidence="1 2">
    <name type="scientific">Alloalcanivorax gelatiniphagus</name>
    <dbReference type="NCBI Taxonomy" id="1194167"/>
    <lineage>
        <taxon>Bacteria</taxon>
        <taxon>Pseudomonadati</taxon>
        <taxon>Pseudomonadota</taxon>
        <taxon>Gammaproteobacteria</taxon>
        <taxon>Oceanospirillales</taxon>
        <taxon>Alcanivoracaceae</taxon>
        <taxon>Alloalcanivorax</taxon>
    </lineage>
</organism>
<name>A0ABY2XHE4_9GAMM</name>
<sequence length="657" mass="71982">MSSSDTQHHEATPDLVTRFDEALARVTDASRFAKALHVGKVMQLAGRLLCQPEGAGHLYQRAAAIEHSGLFGGTDWAQPEILQADITVQTLRLGGPDDITLECLSELRLLAVAQGELAHPALSAEQAHHYLAQVLALNLDLLFETGGEAIRVRQGRMAAAVRGVLQMLVSRIGYDNIIDRLIEEIWRILAQRPVRVDHIKAMITQIAACLYNPSITVSNSRGADRLVSALFGPTQASVEDPGLEVYAERLATMDTQALQQEAGGFARAMHDTGLVSAYQPVFLRFALTQSSELVSAALGLSATGRDALLCYQELVYTLIEASVFPDTAQAAYGLALMLERGVLFAPPVAPALWRQLGQTLSPSADAAIVQALGDVQPAKVQLIAAVLTVLGLPLGVGQGNNPTCQSARAISMWAYNDPDYLLQMIVWATRDDDLVMHFEGQRLSSKELALTMPAIAPQDVDAVSAVLVPHLDRIYHAMGSLCADRDDDPHRWINPEFHGWWVGRGFRLAVDLATGKLHDYEGFVRHFYACYHPMYNGNQPLIYPQPAGLAVTDSAARFVGWHAITIQRVTLDQDEVMRVYFYNPNNDSGQDLGNGVKVSTEGRGERYGESSLPVAEFVSRLYIFHFDPLEHLDPARVPAEDVARVEALARDSWALER</sequence>
<accession>A0ABY2XHE4</accession>
<protein>
    <submittedName>
        <fullName evidence="1">Uncharacterized protein</fullName>
    </submittedName>
</protein>
<evidence type="ECO:0000313" key="1">
    <source>
        <dbReference type="EMBL" id="TMW11096.1"/>
    </source>
</evidence>
<evidence type="ECO:0000313" key="2">
    <source>
        <dbReference type="Proteomes" id="UP000739180"/>
    </source>
</evidence>
<dbReference type="Proteomes" id="UP000739180">
    <property type="component" value="Unassembled WGS sequence"/>
</dbReference>
<comment type="caution">
    <text evidence="1">The sequence shown here is derived from an EMBL/GenBank/DDBJ whole genome shotgun (WGS) entry which is preliminary data.</text>
</comment>
<gene>
    <name evidence="1" type="ORF">FGS76_17505</name>
</gene>